<gene>
    <name evidence="1" type="ORF">JJB74_18915</name>
</gene>
<dbReference type="AlphaFoldDB" id="A0A934SVV1"/>
<reference evidence="1" key="1">
    <citation type="submission" date="2021-01" db="EMBL/GenBank/DDBJ databases">
        <title>Genome sequence of strain Noviherbaspirillum sp. DKR-6.</title>
        <authorList>
            <person name="Chaudhary D.K."/>
        </authorList>
    </citation>
    <scope>NUCLEOTIDE SEQUENCE</scope>
    <source>
        <strain evidence="1">DKR-6</strain>
    </source>
</reference>
<keyword evidence="2" id="KW-1185">Reference proteome</keyword>
<dbReference type="GO" id="GO:0016787">
    <property type="term" value="F:hydrolase activity"/>
    <property type="evidence" value="ECO:0007669"/>
    <property type="project" value="UniProtKB-KW"/>
</dbReference>
<accession>A0A934SVV1</accession>
<dbReference type="Proteomes" id="UP000622890">
    <property type="component" value="Unassembled WGS sequence"/>
</dbReference>
<keyword evidence="1" id="KW-0378">Hydrolase</keyword>
<comment type="caution">
    <text evidence="1">The sequence shown here is derived from an EMBL/GenBank/DDBJ whole genome shotgun (WGS) entry which is preliminary data.</text>
</comment>
<proteinExistence type="predicted"/>
<evidence type="ECO:0000313" key="2">
    <source>
        <dbReference type="Proteomes" id="UP000622890"/>
    </source>
</evidence>
<organism evidence="1 2">
    <name type="scientific">Noviherbaspirillum pedocola</name>
    <dbReference type="NCBI Taxonomy" id="2801341"/>
    <lineage>
        <taxon>Bacteria</taxon>
        <taxon>Pseudomonadati</taxon>
        <taxon>Pseudomonadota</taxon>
        <taxon>Betaproteobacteria</taxon>
        <taxon>Burkholderiales</taxon>
        <taxon>Oxalobacteraceae</taxon>
        <taxon>Noviherbaspirillum</taxon>
    </lineage>
</organism>
<dbReference type="Gene3D" id="3.40.50.1820">
    <property type="entry name" value="alpha/beta hydrolase"/>
    <property type="match status" value="1"/>
</dbReference>
<sequence>MFFPTKDHLDVVRVASNCPTRADTLLVFLPGRYDAPQDLVDHGFIEALRAAGVHADVALPDLHFGYYLNRSAVDRLREDIILPAQRQGYRHIWFAGISLGGLGSLLYLQQQPGVIDGAFLISPYLGGDAIHRDIAAAGGLARWSGASPKAEDFERDLWLWLREHAPQAGRAGEPQLYLGYGAQDRFAASNALLAAVLPPEHTMTTEGGHDWAPWLRVWKAMLGKGALPACTAQEQR</sequence>
<dbReference type="SUPFAM" id="SSF53474">
    <property type="entry name" value="alpha/beta-Hydrolases"/>
    <property type="match status" value="1"/>
</dbReference>
<protein>
    <submittedName>
        <fullName evidence="1">Alpha/beta hydrolase</fullName>
    </submittedName>
</protein>
<dbReference type="InterPro" id="IPR029058">
    <property type="entry name" value="AB_hydrolase_fold"/>
</dbReference>
<dbReference type="EMBL" id="JAEPBG010000008">
    <property type="protein sequence ID" value="MBK4736702.1"/>
    <property type="molecule type" value="Genomic_DNA"/>
</dbReference>
<evidence type="ECO:0000313" key="1">
    <source>
        <dbReference type="EMBL" id="MBK4736702.1"/>
    </source>
</evidence>
<name>A0A934SVV1_9BURK</name>